<dbReference type="GO" id="GO:0071944">
    <property type="term" value="C:cell periphery"/>
    <property type="evidence" value="ECO:0007669"/>
    <property type="project" value="UniProtKB-ARBA"/>
</dbReference>
<feature type="transmembrane region" description="Helical" evidence="5">
    <location>
        <begin position="58"/>
        <end position="82"/>
    </location>
</feature>
<evidence type="ECO:0000256" key="5">
    <source>
        <dbReference type="SAM" id="Phobius"/>
    </source>
</evidence>
<keyword evidence="3 5" id="KW-1133">Transmembrane helix</keyword>
<dbReference type="GeneID" id="63845016"/>
<dbReference type="RefSeq" id="XP_040794518.1">
    <property type="nucleotide sequence ID" value="XM_040927763.1"/>
</dbReference>
<comment type="caution">
    <text evidence="6">The sequence shown here is derived from an EMBL/GenBank/DDBJ whole genome shotgun (WGS) entry which is preliminary data.</text>
</comment>
<gene>
    <name evidence="6" type="ORF">K460DRAFT_271897</name>
</gene>
<reference evidence="6" key="1">
    <citation type="submission" date="2020-01" db="EMBL/GenBank/DDBJ databases">
        <authorList>
            <consortium name="DOE Joint Genome Institute"/>
            <person name="Haridas S."/>
            <person name="Albert R."/>
            <person name="Binder M."/>
            <person name="Bloem J."/>
            <person name="Labutti K."/>
            <person name="Salamov A."/>
            <person name="Andreopoulos B."/>
            <person name="Baker S.E."/>
            <person name="Barry K."/>
            <person name="Bills G."/>
            <person name="Bluhm B.H."/>
            <person name="Cannon C."/>
            <person name="Castanera R."/>
            <person name="Culley D.E."/>
            <person name="Daum C."/>
            <person name="Ezra D."/>
            <person name="Gonzalez J.B."/>
            <person name="Henrissat B."/>
            <person name="Kuo A."/>
            <person name="Liang C."/>
            <person name="Lipzen A."/>
            <person name="Lutzoni F."/>
            <person name="Magnuson J."/>
            <person name="Mondo S."/>
            <person name="Nolan M."/>
            <person name="Ohm R."/>
            <person name="Pangilinan J."/>
            <person name="Park H.-J."/>
            <person name="Ramirez L."/>
            <person name="Alfaro M."/>
            <person name="Sun H."/>
            <person name="Tritt A."/>
            <person name="Yoshinaga Y."/>
            <person name="Zwiers L.-H."/>
            <person name="Turgeon B.G."/>
            <person name="Goodwin S.B."/>
            <person name="Spatafora J.W."/>
            <person name="Crous P.W."/>
            <person name="Grigoriev I.V."/>
        </authorList>
    </citation>
    <scope>NUCLEOTIDE SEQUENCE</scope>
    <source>
        <strain evidence="6">CBS 394.84</strain>
    </source>
</reference>
<sequence length="395" mass="42505">MQPPPDGGAGPLQGTTAVNTAVTAVPTATALAPTPTSVFTEPVVSSSSRSGSSLNSGAIAGIAIAMFLVGAAVAFLVGFFLFKKRNKKREADVGARGYTSYADSTPELVMMQQQKSVGMGGRNSPYVQVSQTPMPAPVAAQVVAPAPTQQSKSADVVDFLPPAAHENAIHSRVSALFGQIHRHVETYYRDVHASITPSMEPELARFGAKDTNMAELLQDSSSPTTALKHALVAYVLGITGPKREEDGETLFPEELNGVRVHTGEDAIVSDSNLTAATTLHRRLSVYLYTTTSSISNPRRSRAFQSDMREAAEHFSLTFFPWANPTSSDQEREDDLTRIISEALEVRIWLFGQPFSYEFEWEGTGRRGVLVSPGLVRRTDGRGEEEGMMVVEGTVA</sequence>
<dbReference type="PANTHER" id="PTHR15549:SF33">
    <property type="entry name" value="MEMBRANE PROTEIN WSC4, PUTATIVE (AFU_ORTHOLOGUE AFUA_5G09020)-RELATED"/>
    <property type="match status" value="1"/>
</dbReference>
<evidence type="ECO:0000256" key="4">
    <source>
        <dbReference type="ARBA" id="ARBA00023136"/>
    </source>
</evidence>
<keyword evidence="2 5" id="KW-0812">Transmembrane</keyword>
<name>A0A9P4GUE2_9PLEO</name>
<keyword evidence="7" id="KW-1185">Reference proteome</keyword>
<keyword evidence="4 5" id="KW-0472">Membrane</keyword>
<evidence type="ECO:0000313" key="6">
    <source>
        <dbReference type="EMBL" id="KAF1851955.1"/>
    </source>
</evidence>
<evidence type="ECO:0000256" key="1">
    <source>
        <dbReference type="ARBA" id="ARBA00004167"/>
    </source>
</evidence>
<dbReference type="OrthoDB" id="5421765at2759"/>
<dbReference type="AlphaFoldDB" id="A0A9P4GUE2"/>
<comment type="subcellular location">
    <subcellularLocation>
        <location evidence="1">Membrane</location>
        <topology evidence="1">Single-pass membrane protein</topology>
    </subcellularLocation>
</comment>
<organism evidence="6 7">
    <name type="scientific">Cucurbitaria berberidis CBS 394.84</name>
    <dbReference type="NCBI Taxonomy" id="1168544"/>
    <lineage>
        <taxon>Eukaryota</taxon>
        <taxon>Fungi</taxon>
        <taxon>Dikarya</taxon>
        <taxon>Ascomycota</taxon>
        <taxon>Pezizomycotina</taxon>
        <taxon>Dothideomycetes</taxon>
        <taxon>Pleosporomycetidae</taxon>
        <taxon>Pleosporales</taxon>
        <taxon>Pleosporineae</taxon>
        <taxon>Cucurbitariaceae</taxon>
        <taxon>Cucurbitaria</taxon>
    </lineage>
</organism>
<dbReference type="Proteomes" id="UP000800039">
    <property type="component" value="Unassembled WGS sequence"/>
</dbReference>
<dbReference type="PANTHER" id="PTHR15549">
    <property type="entry name" value="PAIRED IMMUNOGLOBULIN-LIKE TYPE 2 RECEPTOR"/>
    <property type="match status" value="1"/>
</dbReference>
<evidence type="ECO:0000256" key="2">
    <source>
        <dbReference type="ARBA" id="ARBA00022692"/>
    </source>
</evidence>
<dbReference type="GO" id="GO:0016020">
    <property type="term" value="C:membrane"/>
    <property type="evidence" value="ECO:0007669"/>
    <property type="project" value="UniProtKB-SubCell"/>
</dbReference>
<protein>
    <submittedName>
        <fullName evidence="6">Uncharacterized protein</fullName>
    </submittedName>
</protein>
<proteinExistence type="predicted"/>
<evidence type="ECO:0000256" key="3">
    <source>
        <dbReference type="ARBA" id="ARBA00022989"/>
    </source>
</evidence>
<dbReference type="EMBL" id="ML976614">
    <property type="protein sequence ID" value="KAF1851955.1"/>
    <property type="molecule type" value="Genomic_DNA"/>
</dbReference>
<dbReference type="InterPro" id="IPR051694">
    <property type="entry name" value="Immunoregulatory_rcpt-like"/>
</dbReference>
<evidence type="ECO:0000313" key="7">
    <source>
        <dbReference type="Proteomes" id="UP000800039"/>
    </source>
</evidence>
<accession>A0A9P4GUE2</accession>